<dbReference type="Gene3D" id="3.20.20.30">
    <property type="entry name" value="Luciferase-like domain"/>
    <property type="match status" value="1"/>
</dbReference>
<evidence type="ECO:0000256" key="2">
    <source>
        <dbReference type="ARBA" id="ARBA00022643"/>
    </source>
</evidence>
<dbReference type="PANTHER" id="PTHR42847">
    <property type="entry name" value="ALKANESULFONATE MONOOXYGENASE"/>
    <property type="match status" value="1"/>
</dbReference>
<keyword evidence="2" id="KW-0288">FMN</keyword>
<comment type="caution">
    <text evidence="6">The sequence shown here is derived from an EMBL/GenBank/DDBJ whole genome shotgun (WGS) entry which is preliminary data.</text>
</comment>
<evidence type="ECO:0000256" key="3">
    <source>
        <dbReference type="ARBA" id="ARBA00023002"/>
    </source>
</evidence>
<accession>A0A4Y9R5I0</accession>
<dbReference type="InterPro" id="IPR036661">
    <property type="entry name" value="Luciferase-like_sf"/>
</dbReference>
<dbReference type="PANTHER" id="PTHR42847:SF4">
    <property type="entry name" value="ALKANESULFONATE MONOOXYGENASE-RELATED"/>
    <property type="match status" value="1"/>
</dbReference>
<sequence>MRFGIVILPQHDWPEAARYWRGAEELGFDHAWTYDHLSWRGLAGERWHATVPTLTAAAMVTERIRLGTFVASPNYRHPVPFAKDIATVDQISGGRVILGIGSGGTGFDAFVLGQAGLLPRERYERFAQFTEALDTLLRFEPVTDAVAEAPADGSMPADDIIDPAVAEPGTAGISFSGGWYTAVDARMVGGPAQEPRMPFLVAADGPRALRLAARLGQGWVTTGGDADTVEGWWARLRELSEKLDAACEETGRNPASIDRSLLFDSQTKFALESVDAFEDAVGRASELGFTDFMTHWPRENGLYAGSEAVLAEVASRLDRWR</sequence>
<protein>
    <submittedName>
        <fullName evidence="6">LLM class flavin-dependent oxidoreductase</fullName>
    </submittedName>
</protein>
<dbReference type="GO" id="GO:0046306">
    <property type="term" value="P:alkanesulfonate catabolic process"/>
    <property type="evidence" value="ECO:0007669"/>
    <property type="project" value="TreeGrafter"/>
</dbReference>
<keyword evidence="7" id="KW-1185">Reference proteome</keyword>
<reference evidence="6 7" key="1">
    <citation type="journal article" date="2018" name="J. Microbiol.">
        <title>Leifsonia flava sp. nov., a novel actinobacterium isolated from the rhizosphere of Aquilegia viridiflora.</title>
        <authorList>
            <person name="Cai Y."/>
            <person name="Tao W.Z."/>
            <person name="Ma Y.J."/>
            <person name="Cheng J."/>
            <person name="Zhang M.Y."/>
            <person name="Zhang Y.X."/>
        </authorList>
    </citation>
    <scope>NUCLEOTIDE SEQUENCE [LARGE SCALE GENOMIC DNA]</scope>
    <source>
        <strain evidence="6 7">SYP-B2174</strain>
    </source>
</reference>
<evidence type="ECO:0000256" key="4">
    <source>
        <dbReference type="ARBA" id="ARBA00023033"/>
    </source>
</evidence>
<organism evidence="6 7">
    <name type="scientific">Orlajensenia leifsoniae</name>
    <dbReference type="NCBI Taxonomy" id="2561933"/>
    <lineage>
        <taxon>Bacteria</taxon>
        <taxon>Bacillati</taxon>
        <taxon>Actinomycetota</taxon>
        <taxon>Actinomycetes</taxon>
        <taxon>Micrococcales</taxon>
        <taxon>Microbacteriaceae</taxon>
        <taxon>Orlajensenia</taxon>
    </lineage>
</organism>
<dbReference type="InterPro" id="IPR050172">
    <property type="entry name" value="SsuD_RutA_monooxygenase"/>
</dbReference>
<evidence type="ECO:0000313" key="7">
    <source>
        <dbReference type="Proteomes" id="UP000298127"/>
    </source>
</evidence>
<proteinExistence type="predicted"/>
<keyword evidence="3" id="KW-0560">Oxidoreductase</keyword>
<feature type="domain" description="Luciferase-like" evidence="5">
    <location>
        <begin position="1"/>
        <end position="250"/>
    </location>
</feature>
<evidence type="ECO:0000313" key="6">
    <source>
        <dbReference type="EMBL" id="TFV98715.1"/>
    </source>
</evidence>
<dbReference type="RefSeq" id="WP_135119254.1">
    <property type="nucleotide sequence ID" value="NZ_SPQZ01000002.1"/>
</dbReference>
<dbReference type="InterPro" id="IPR011251">
    <property type="entry name" value="Luciferase-like_dom"/>
</dbReference>
<dbReference type="AlphaFoldDB" id="A0A4Y9R5I0"/>
<dbReference type="Proteomes" id="UP000298127">
    <property type="component" value="Unassembled WGS sequence"/>
</dbReference>
<keyword evidence="1" id="KW-0285">Flavoprotein</keyword>
<evidence type="ECO:0000259" key="5">
    <source>
        <dbReference type="Pfam" id="PF00296"/>
    </source>
</evidence>
<dbReference type="GO" id="GO:0008726">
    <property type="term" value="F:alkanesulfonate monooxygenase activity"/>
    <property type="evidence" value="ECO:0007669"/>
    <property type="project" value="TreeGrafter"/>
</dbReference>
<gene>
    <name evidence="6" type="ORF">E4M00_04130</name>
</gene>
<dbReference type="SUPFAM" id="SSF51679">
    <property type="entry name" value="Bacterial luciferase-like"/>
    <property type="match status" value="1"/>
</dbReference>
<dbReference type="Pfam" id="PF00296">
    <property type="entry name" value="Bac_luciferase"/>
    <property type="match status" value="1"/>
</dbReference>
<dbReference type="EMBL" id="SPQZ01000002">
    <property type="protein sequence ID" value="TFV98715.1"/>
    <property type="molecule type" value="Genomic_DNA"/>
</dbReference>
<keyword evidence="4" id="KW-0503">Monooxygenase</keyword>
<evidence type="ECO:0000256" key="1">
    <source>
        <dbReference type="ARBA" id="ARBA00022630"/>
    </source>
</evidence>
<name>A0A4Y9R5I0_9MICO</name>